<dbReference type="PANTHER" id="PTHR10961:SF46">
    <property type="entry name" value="PEROXISOMAL SARCOSINE OXIDASE"/>
    <property type="match status" value="1"/>
</dbReference>
<evidence type="ECO:0000256" key="2">
    <source>
        <dbReference type="ARBA" id="ARBA00010989"/>
    </source>
</evidence>
<proteinExistence type="inferred from homology"/>
<comment type="caution">
    <text evidence="8">The sequence shown here is derived from an EMBL/GenBank/DDBJ whole genome shotgun (WGS) entry which is preliminary data.</text>
</comment>
<dbReference type="Gene3D" id="3.30.9.10">
    <property type="entry name" value="D-Amino Acid Oxidase, subunit A, domain 2"/>
    <property type="match status" value="1"/>
</dbReference>
<evidence type="ECO:0000256" key="6">
    <source>
        <dbReference type="SAM" id="MobiDB-lite"/>
    </source>
</evidence>
<dbReference type="GO" id="GO:0033514">
    <property type="term" value="P:L-lysine catabolic process to acetyl-CoA via L-pipecolate"/>
    <property type="evidence" value="ECO:0007669"/>
    <property type="project" value="TreeGrafter"/>
</dbReference>
<dbReference type="EMBL" id="BPLR01006728">
    <property type="protein sequence ID" value="GIY11965.1"/>
    <property type="molecule type" value="Genomic_DNA"/>
</dbReference>
<feature type="region of interest" description="Disordered" evidence="6">
    <location>
        <begin position="1"/>
        <end position="21"/>
    </location>
</feature>
<protein>
    <submittedName>
        <fullName evidence="8">Peroxisomal sarcosine oxidase</fullName>
    </submittedName>
</protein>
<organism evidence="8 9">
    <name type="scientific">Caerostris extrusa</name>
    <name type="common">Bark spider</name>
    <name type="synonym">Caerostris bankana</name>
    <dbReference type="NCBI Taxonomy" id="172846"/>
    <lineage>
        <taxon>Eukaryota</taxon>
        <taxon>Metazoa</taxon>
        <taxon>Ecdysozoa</taxon>
        <taxon>Arthropoda</taxon>
        <taxon>Chelicerata</taxon>
        <taxon>Arachnida</taxon>
        <taxon>Araneae</taxon>
        <taxon>Araneomorphae</taxon>
        <taxon>Entelegynae</taxon>
        <taxon>Araneoidea</taxon>
        <taxon>Araneidae</taxon>
        <taxon>Caerostris</taxon>
    </lineage>
</organism>
<evidence type="ECO:0000256" key="3">
    <source>
        <dbReference type="ARBA" id="ARBA00022630"/>
    </source>
</evidence>
<comment type="similarity">
    <text evidence="2">Belongs to the MSOX/MTOX family.</text>
</comment>
<keyword evidence="5" id="KW-0560">Oxidoreductase</keyword>
<dbReference type="InterPro" id="IPR036188">
    <property type="entry name" value="FAD/NAD-bd_sf"/>
</dbReference>
<dbReference type="Pfam" id="PF01266">
    <property type="entry name" value="DAO"/>
    <property type="match status" value="1"/>
</dbReference>
<keyword evidence="3" id="KW-0285">Flavoprotein</keyword>
<dbReference type="SUPFAM" id="SSF51905">
    <property type="entry name" value="FAD/NAD(P)-binding domain"/>
    <property type="match status" value="1"/>
</dbReference>
<dbReference type="GO" id="GO:0008115">
    <property type="term" value="F:sarcosine oxidase activity"/>
    <property type="evidence" value="ECO:0007669"/>
    <property type="project" value="TreeGrafter"/>
</dbReference>
<evidence type="ECO:0000256" key="4">
    <source>
        <dbReference type="ARBA" id="ARBA00022827"/>
    </source>
</evidence>
<gene>
    <name evidence="8" type="primary">PIPOX</name>
    <name evidence="8" type="ORF">CEXT_131941</name>
</gene>
<accession>A0AAV4QRV6</accession>
<evidence type="ECO:0000313" key="9">
    <source>
        <dbReference type="Proteomes" id="UP001054945"/>
    </source>
</evidence>
<dbReference type="AlphaFoldDB" id="A0AAV4QRV6"/>
<sequence length="328" mass="36880">MSADLSSRSATPTPGEFPRGDPDHPVRLCRAFFCEMMSHALRMWSELEVETGNKLMENIGFLCIAKSTNEARDYESIMANMKRFCPESLDTTDPRIESLFSRLLNYDKIHAVLMDNSGGILRAQKAVLAVQALFRERGGDQWDNCQVLKIEPVDDESVKLFLEPQKVVTAKSVVVCAGAWTQKLLSPFLTLPVQASAVSLLLEFPKRKGAYSEKSGFPCLIDITEPHIYALPSYEYPGLVKEDGFLICLEPHSGQGTHWRTIVFQLMPGFQDDNGNPICLRFLGLLLETIANRAALESQRITALVNFPDFLHRHRTPFYKMAYGNNTT</sequence>
<feature type="compositionally biased region" description="Polar residues" evidence="6">
    <location>
        <begin position="1"/>
        <end position="12"/>
    </location>
</feature>
<reference evidence="8 9" key="1">
    <citation type="submission" date="2021-06" db="EMBL/GenBank/DDBJ databases">
        <title>Caerostris extrusa draft genome.</title>
        <authorList>
            <person name="Kono N."/>
            <person name="Arakawa K."/>
        </authorList>
    </citation>
    <scope>NUCLEOTIDE SEQUENCE [LARGE SCALE GENOMIC DNA]</scope>
</reference>
<dbReference type="InterPro" id="IPR045170">
    <property type="entry name" value="MTOX"/>
</dbReference>
<evidence type="ECO:0000259" key="7">
    <source>
        <dbReference type="Pfam" id="PF01266"/>
    </source>
</evidence>
<comment type="cofactor">
    <cofactor evidence="1">
        <name>FAD</name>
        <dbReference type="ChEBI" id="CHEBI:57692"/>
    </cofactor>
</comment>
<dbReference type="GO" id="GO:0050660">
    <property type="term" value="F:flavin adenine dinucleotide binding"/>
    <property type="evidence" value="ECO:0007669"/>
    <property type="project" value="InterPro"/>
</dbReference>
<dbReference type="Gene3D" id="3.50.50.60">
    <property type="entry name" value="FAD/NAD(P)-binding domain"/>
    <property type="match status" value="1"/>
</dbReference>
<feature type="domain" description="FAD dependent oxidoreductase" evidence="7">
    <location>
        <begin position="33"/>
        <end position="245"/>
    </location>
</feature>
<dbReference type="InterPro" id="IPR006076">
    <property type="entry name" value="FAD-dep_OxRdtase"/>
</dbReference>
<name>A0AAV4QRV6_CAEEX</name>
<dbReference type="GO" id="GO:0050031">
    <property type="term" value="F:L-pipecolate oxidase activity"/>
    <property type="evidence" value="ECO:0007669"/>
    <property type="project" value="TreeGrafter"/>
</dbReference>
<dbReference type="GO" id="GO:0005777">
    <property type="term" value="C:peroxisome"/>
    <property type="evidence" value="ECO:0007669"/>
    <property type="project" value="TreeGrafter"/>
</dbReference>
<evidence type="ECO:0000256" key="1">
    <source>
        <dbReference type="ARBA" id="ARBA00001974"/>
    </source>
</evidence>
<dbReference type="PANTHER" id="PTHR10961">
    <property type="entry name" value="PEROXISOMAL SARCOSINE OXIDASE"/>
    <property type="match status" value="1"/>
</dbReference>
<dbReference type="Proteomes" id="UP001054945">
    <property type="component" value="Unassembled WGS sequence"/>
</dbReference>
<evidence type="ECO:0000256" key="5">
    <source>
        <dbReference type="ARBA" id="ARBA00023002"/>
    </source>
</evidence>
<keyword evidence="4" id="KW-0274">FAD</keyword>
<keyword evidence="9" id="KW-1185">Reference proteome</keyword>
<evidence type="ECO:0000313" key="8">
    <source>
        <dbReference type="EMBL" id="GIY11965.1"/>
    </source>
</evidence>